<reference evidence="2" key="1">
    <citation type="submission" date="2022-07" db="EMBL/GenBank/DDBJ databases">
        <title>Alkalimarinus sp. nov., isolated from gut of a Alitta virens.</title>
        <authorList>
            <person name="Yang A.I."/>
            <person name="Shin N.-R."/>
        </authorList>
    </citation>
    <scope>NUCLEOTIDE SEQUENCE</scope>
    <source>
        <strain evidence="2">FA028</strain>
    </source>
</reference>
<accession>A0A9E8KJH6</accession>
<dbReference type="Proteomes" id="UP001164472">
    <property type="component" value="Chromosome"/>
</dbReference>
<organism evidence="2 3">
    <name type="scientific">Alkalimarinus sediminis</name>
    <dbReference type="NCBI Taxonomy" id="1632866"/>
    <lineage>
        <taxon>Bacteria</taxon>
        <taxon>Pseudomonadati</taxon>
        <taxon>Pseudomonadota</taxon>
        <taxon>Gammaproteobacteria</taxon>
        <taxon>Alteromonadales</taxon>
        <taxon>Alteromonadaceae</taxon>
        <taxon>Alkalimarinus</taxon>
    </lineage>
</organism>
<dbReference type="AlphaFoldDB" id="A0A9E8KJH6"/>
<keyword evidence="1" id="KW-1133">Transmembrane helix</keyword>
<dbReference type="InterPro" id="IPR036249">
    <property type="entry name" value="Thioredoxin-like_sf"/>
</dbReference>
<sequence length="242" mass="26665">MTLKSKTTAETQGSDHTIRNNRIKLLGLFAIVFVPMAVATSMYFGSWGIPTGSTNNGELIWPPINISQLQATDAQGQPLEQHFSLDEPGARPLKWDLLSPEADKDESESKWVLLVTGEQDCNKACQQALYTVRQVNIALGKEAKRVTRVLVSDQKSNALPGDIAEQHPRLAIATTEKSALQQFATGGASNREGITNSEMNADSWNIWVVDPLGNVILRYEANRHGKDILKDMKRLLKLSNIG</sequence>
<evidence type="ECO:0000313" key="3">
    <source>
        <dbReference type="Proteomes" id="UP001164472"/>
    </source>
</evidence>
<evidence type="ECO:0008006" key="4">
    <source>
        <dbReference type="Google" id="ProtNLM"/>
    </source>
</evidence>
<dbReference type="EMBL" id="CP101527">
    <property type="protein sequence ID" value="UZW75066.1"/>
    <property type="molecule type" value="Genomic_DNA"/>
</dbReference>
<keyword evidence="3" id="KW-1185">Reference proteome</keyword>
<feature type="transmembrane region" description="Helical" evidence="1">
    <location>
        <begin position="25"/>
        <end position="45"/>
    </location>
</feature>
<dbReference type="Gene3D" id="3.40.30.10">
    <property type="entry name" value="Glutaredoxin"/>
    <property type="match status" value="1"/>
</dbReference>
<proteinExistence type="predicted"/>
<dbReference type="SUPFAM" id="SSF52833">
    <property type="entry name" value="Thioredoxin-like"/>
    <property type="match status" value="1"/>
</dbReference>
<dbReference type="RefSeq" id="WP_251812272.1">
    <property type="nucleotide sequence ID" value="NZ_CP101527.1"/>
</dbReference>
<dbReference type="KEGG" id="asem:NNL22_00225"/>
<evidence type="ECO:0000313" key="2">
    <source>
        <dbReference type="EMBL" id="UZW75066.1"/>
    </source>
</evidence>
<keyword evidence="1" id="KW-0472">Membrane</keyword>
<keyword evidence="1" id="KW-0812">Transmembrane</keyword>
<gene>
    <name evidence="2" type="ORF">NNL22_00225</name>
</gene>
<protein>
    <recommendedName>
        <fullName evidence="4">Cytochrome oxidase Cu insertion factor, SCO1/SenC/PrrC family</fullName>
    </recommendedName>
</protein>
<evidence type="ECO:0000256" key="1">
    <source>
        <dbReference type="SAM" id="Phobius"/>
    </source>
</evidence>
<name>A0A9E8KJH6_9ALTE</name>